<dbReference type="Gene3D" id="1.10.443.10">
    <property type="entry name" value="Intergrase catalytic core"/>
    <property type="match status" value="1"/>
</dbReference>
<dbReference type="SUPFAM" id="SSF56349">
    <property type="entry name" value="DNA breaking-rejoining enzymes"/>
    <property type="match status" value="1"/>
</dbReference>
<dbReference type="Pfam" id="PF00589">
    <property type="entry name" value="Phage_integrase"/>
    <property type="match status" value="1"/>
</dbReference>
<evidence type="ECO:0000313" key="5">
    <source>
        <dbReference type="Proteomes" id="UP001596137"/>
    </source>
</evidence>
<evidence type="ECO:0000259" key="3">
    <source>
        <dbReference type="PROSITE" id="PS51898"/>
    </source>
</evidence>
<keyword evidence="5" id="KW-1185">Reference proteome</keyword>
<dbReference type="RefSeq" id="WP_380746999.1">
    <property type="nucleotide sequence ID" value="NZ_JBHSRF010000003.1"/>
</dbReference>
<dbReference type="InterPro" id="IPR011010">
    <property type="entry name" value="DNA_brk_join_enz"/>
</dbReference>
<sequence>MRPQHVDDQFSCSPARQGSRPRHAEFDRTPGYAGEGPPKTSSPPSFASRRSGEPIYPDTVTSLVAKLVAAYNAPKDRPKPDKPLPHARLHDLRHVHATTLLLAGVPVHVVAARLGHTDPAITLRVYAHVIVEQMAAAAGIFATAVKGAAA</sequence>
<reference evidence="5" key="1">
    <citation type="journal article" date="2019" name="Int. J. Syst. Evol. Microbiol.">
        <title>The Global Catalogue of Microorganisms (GCM) 10K type strain sequencing project: providing services to taxonomists for standard genome sequencing and annotation.</title>
        <authorList>
            <consortium name="The Broad Institute Genomics Platform"/>
            <consortium name="The Broad Institute Genome Sequencing Center for Infectious Disease"/>
            <person name="Wu L."/>
            <person name="Ma J."/>
        </authorList>
    </citation>
    <scope>NUCLEOTIDE SEQUENCE [LARGE SCALE GENOMIC DNA]</scope>
    <source>
        <strain evidence="5">JCM 30346</strain>
    </source>
</reference>
<dbReference type="EMBL" id="JBHSRF010000003">
    <property type="protein sequence ID" value="MFC6080223.1"/>
    <property type="molecule type" value="Genomic_DNA"/>
</dbReference>
<keyword evidence="1" id="KW-0233">DNA recombination</keyword>
<organism evidence="4 5">
    <name type="scientific">Sphaerisporangium aureirubrum</name>
    <dbReference type="NCBI Taxonomy" id="1544736"/>
    <lineage>
        <taxon>Bacteria</taxon>
        <taxon>Bacillati</taxon>
        <taxon>Actinomycetota</taxon>
        <taxon>Actinomycetes</taxon>
        <taxon>Streptosporangiales</taxon>
        <taxon>Streptosporangiaceae</taxon>
        <taxon>Sphaerisporangium</taxon>
    </lineage>
</organism>
<dbReference type="InterPro" id="IPR013762">
    <property type="entry name" value="Integrase-like_cat_sf"/>
</dbReference>
<feature type="domain" description="Tyr recombinase" evidence="3">
    <location>
        <begin position="1"/>
        <end position="139"/>
    </location>
</feature>
<evidence type="ECO:0000256" key="2">
    <source>
        <dbReference type="SAM" id="MobiDB-lite"/>
    </source>
</evidence>
<dbReference type="PROSITE" id="PS51898">
    <property type="entry name" value="TYR_RECOMBINASE"/>
    <property type="match status" value="1"/>
</dbReference>
<comment type="caution">
    <text evidence="4">The sequence shown here is derived from an EMBL/GenBank/DDBJ whole genome shotgun (WGS) entry which is preliminary data.</text>
</comment>
<dbReference type="Proteomes" id="UP001596137">
    <property type="component" value="Unassembled WGS sequence"/>
</dbReference>
<proteinExistence type="predicted"/>
<evidence type="ECO:0000313" key="4">
    <source>
        <dbReference type="EMBL" id="MFC6080223.1"/>
    </source>
</evidence>
<name>A0ABW1NBE6_9ACTN</name>
<feature type="region of interest" description="Disordered" evidence="2">
    <location>
        <begin position="1"/>
        <end position="54"/>
    </location>
</feature>
<evidence type="ECO:0000256" key="1">
    <source>
        <dbReference type="ARBA" id="ARBA00023172"/>
    </source>
</evidence>
<dbReference type="InterPro" id="IPR002104">
    <property type="entry name" value="Integrase_catalytic"/>
</dbReference>
<protein>
    <submittedName>
        <fullName evidence="4">Tyrosine-type recombinase/integrase</fullName>
    </submittedName>
</protein>
<accession>A0ABW1NBE6</accession>
<gene>
    <name evidence="4" type="ORF">ACFP1K_03570</name>
</gene>